<accession>A0A5B7DDI0</accession>
<evidence type="ECO:0000313" key="3">
    <source>
        <dbReference type="Proteomes" id="UP000324222"/>
    </source>
</evidence>
<dbReference type="Proteomes" id="UP000324222">
    <property type="component" value="Unassembled WGS sequence"/>
</dbReference>
<name>A0A5B7DDI0_PORTR</name>
<dbReference type="AlphaFoldDB" id="A0A5B7DDI0"/>
<proteinExistence type="predicted"/>
<dbReference type="EMBL" id="VSRR010000763">
    <property type="protein sequence ID" value="MPC19358.1"/>
    <property type="molecule type" value="Genomic_DNA"/>
</dbReference>
<evidence type="ECO:0000313" key="2">
    <source>
        <dbReference type="EMBL" id="MPC19358.1"/>
    </source>
</evidence>
<organism evidence="2 3">
    <name type="scientific">Portunus trituberculatus</name>
    <name type="common">Swimming crab</name>
    <name type="synonym">Neptunus trituberculatus</name>
    <dbReference type="NCBI Taxonomy" id="210409"/>
    <lineage>
        <taxon>Eukaryota</taxon>
        <taxon>Metazoa</taxon>
        <taxon>Ecdysozoa</taxon>
        <taxon>Arthropoda</taxon>
        <taxon>Crustacea</taxon>
        <taxon>Multicrustacea</taxon>
        <taxon>Malacostraca</taxon>
        <taxon>Eumalacostraca</taxon>
        <taxon>Eucarida</taxon>
        <taxon>Decapoda</taxon>
        <taxon>Pleocyemata</taxon>
        <taxon>Brachyura</taxon>
        <taxon>Eubrachyura</taxon>
        <taxon>Portunoidea</taxon>
        <taxon>Portunidae</taxon>
        <taxon>Portuninae</taxon>
        <taxon>Portunus</taxon>
    </lineage>
</organism>
<gene>
    <name evidence="2" type="ORF">E2C01_012271</name>
</gene>
<evidence type="ECO:0000256" key="1">
    <source>
        <dbReference type="SAM" id="MobiDB-lite"/>
    </source>
</evidence>
<keyword evidence="3" id="KW-1185">Reference proteome</keyword>
<reference evidence="2 3" key="1">
    <citation type="submission" date="2019-05" db="EMBL/GenBank/DDBJ databases">
        <title>Another draft genome of Portunus trituberculatus and its Hox gene families provides insights of decapod evolution.</title>
        <authorList>
            <person name="Jeong J.-H."/>
            <person name="Song I."/>
            <person name="Kim S."/>
            <person name="Choi T."/>
            <person name="Kim D."/>
            <person name="Ryu S."/>
            <person name="Kim W."/>
        </authorList>
    </citation>
    <scope>NUCLEOTIDE SEQUENCE [LARGE SCALE GENOMIC DNA]</scope>
    <source>
        <tissue evidence="2">Muscle</tissue>
    </source>
</reference>
<comment type="caution">
    <text evidence="2">The sequence shown here is derived from an EMBL/GenBank/DDBJ whole genome shotgun (WGS) entry which is preliminary data.</text>
</comment>
<sequence length="86" mass="9672">MSRVSDAKLASKSQFREASVTDRELGDPSRAQHVLQATPWSLETLINTEFRDLVCREHMRANCRSTTAPQVCLHKYLQPLSLTVSG</sequence>
<protein>
    <submittedName>
        <fullName evidence="2">Uncharacterized protein</fullName>
    </submittedName>
</protein>
<feature type="region of interest" description="Disordered" evidence="1">
    <location>
        <begin position="1"/>
        <end position="30"/>
    </location>
</feature>